<dbReference type="GeneID" id="83715828"/>
<dbReference type="SUPFAM" id="SSF52777">
    <property type="entry name" value="CoA-dependent acyltransferases"/>
    <property type="match status" value="1"/>
</dbReference>
<accession>A0A829LZL4</accession>
<gene>
    <name evidence="1" type="ORF">NB22_01990</name>
</gene>
<protein>
    <recommendedName>
        <fullName evidence="3">Condensation domain-containing protein</fullName>
    </recommendedName>
</protein>
<comment type="caution">
    <text evidence="1">The sequence shown here is derived from an EMBL/GenBank/DDBJ whole genome shotgun (WGS) entry which is preliminary data.</text>
</comment>
<dbReference type="AlphaFoldDB" id="A0A829LZL4"/>
<organism evidence="1 2">
    <name type="scientific">Limosilactobacillus fermentum NB-22</name>
    <dbReference type="NCBI Taxonomy" id="1408443"/>
    <lineage>
        <taxon>Bacteria</taxon>
        <taxon>Bacillati</taxon>
        <taxon>Bacillota</taxon>
        <taxon>Bacilli</taxon>
        <taxon>Lactobacillales</taxon>
        <taxon>Lactobacillaceae</taxon>
        <taxon>Limosilactobacillus</taxon>
    </lineage>
</organism>
<reference evidence="1 2" key="2">
    <citation type="journal article" date="2015" name="Genome Announc.">
        <title>Draft Genome Sequence of Lactobacillus fermentum NB-22.</title>
        <authorList>
            <person name="Chaplin A.V."/>
            <person name="Shkoporov A.N."/>
            <person name="Efimov B.A."/>
            <person name="Pikina A.P."/>
            <person name="Borisova O.Y."/>
            <person name="Gladko I.A."/>
            <person name="Postnikova E.A."/>
            <person name="Lordkipanidze A.E."/>
            <person name="Kafarskaia L.I."/>
        </authorList>
    </citation>
    <scope>NUCLEOTIDE SEQUENCE [LARGE SCALE GENOMIC DNA]</scope>
    <source>
        <strain evidence="1 2">NB-22</strain>
    </source>
</reference>
<dbReference type="RefSeq" id="WP_023465720.1">
    <property type="nucleotide sequence ID" value="NZ_KI546219.1"/>
</dbReference>
<evidence type="ECO:0000313" key="1">
    <source>
        <dbReference type="EMBL" id="ESS01961.1"/>
    </source>
</evidence>
<dbReference type="Proteomes" id="UP000018412">
    <property type="component" value="Unassembled WGS sequence"/>
</dbReference>
<sequence length="230" mass="26096">MPEIVSDGKERHYRVIHAQLDLAESETLYRRSKEQGIHLNDVFMAAFGKAIQQYCGVGEISLACPTDMRKFLPEGEQKQLRVQNMTGRYNIHVPATLDEPLAETAWNVHRAMDQQKEERAFLESFRSMIGRLDNGASVAELQGEVEKNYHIRVISYTNLAIIDADQLQLGDSVVRDAWISGGFRTMPLYQIAVSTFRRHVNLVANVIGTPTEIQFAKAVMNQMKLFLLSL</sequence>
<reference evidence="2" key="1">
    <citation type="submission" date="2013-10" db="EMBL/GenBank/DDBJ databases">
        <title>Draft genome sequence of Lactobacillus fermentum NB-22.</title>
        <authorList>
            <person name="Chaplin A.V."/>
            <person name="Shkoporov A.N."/>
            <person name="Khokhlova E.V."/>
            <person name="Efimov B.A."/>
            <person name="Kafarskaia L.I."/>
        </authorList>
    </citation>
    <scope>NUCLEOTIDE SEQUENCE [LARGE SCALE GENOMIC DNA]</scope>
    <source>
        <strain evidence="2">NB-22</strain>
    </source>
</reference>
<evidence type="ECO:0000313" key="2">
    <source>
        <dbReference type="Proteomes" id="UP000018412"/>
    </source>
</evidence>
<name>A0A829LZL4_LIMFE</name>
<proteinExistence type="predicted"/>
<dbReference type="Gene3D" id="3.30.559.30">
    <property type="entry name" value="Nonribosomal peptide synthetase, condensation domain"/>
    <property type="match status" value="1"/>
</dbReference>
<evidence type="ECO:0008006" key="3">
    <source>
        <dbReference type="Google" id="ProtNLM"/>
    </source>
</evidence>
<dbReference type="EMBL" id="AYHA01000056">
    <property type="protein sequence ID" value="ESS01961.1"/>
    <property type="molecule type" value="Genomic_DNA"/>
</dbReference>